<dbReference type="PANTHER" id="PTHR11439">
    <property type="entry name" value="GAG-POL-RELATED RETROTRANSPOSON"/>
    <property type="match status" value="1"/>
</dbReference>
<sequence length="193" mass="21575">MEKPIVLHHQVVKHLLRYVKGTISLGLVYSKGAEKEVILGFSDSNLAGDIEDRKSTGGMAFYLNNNLVTWASQKQRSVALSSCEAEFMAASAVACQGIWLRGLLSDLILNKVDPVTIYVDNKSAIALMKNPMFHGRSKHIDIRFHFIRECVERGEIVVQHVCTEEQRGDILTKALSRIKFAEMCELLGVKDLT</sequence>
<evidence type="ECO:0000313" key="1">
    <source>
        <dbReference type="EMBL" id="CAH9103536.1"/>
    </source>
</evidence>
<protein>
    <submittedName>
        <fullName evidence="1">Uncharacterized protein</fullName>
    </submittedName>
</protein>
<name>A0AAV0DM80_9ASTE</name>
<accession>A0AAV0DM80</accession>
<dbReference type="Proteomes" id="UP001152523">
    <property type="component" value="Unassembled WGS sequence"/>
</dbReference>
<comment type="caution">
    <text evidence="1">The sequence shown here is derived from an EMBL/GenBank/DDBJ whole genome shotgun (WGS) entry which is preliminary data.</text>
</comment>
<dbReference type="PANTHER" id="PTHR11439:SF515">
    <property type="entry name" value="GAG-POL POLYPROTEIN"/>
    <property type="match status" value="1"/>
</dbReference>
<organism evidence="1 2">
    <name type="scientific">Cuscuta epithymum</name>
    <dbReference type="NCBI Taxonomy" id="186058"/>
    <lineage>
        <taxon>Eukaryota</taxon>
        <taxon>Viridiplantae</taxon>
        <taxon>Streptophyta</taxon>
        <taxon>Embryophyta</taxon>
        <taxon>Tracheophyta</taxon>
        <taxon>Spermatophyta</taxon>
        <taxon>Magnoliopsida</taxon>
        <taxon>eudicotyledons</taxon>
        <taxon>Gunneridae</taxon>
        <taxon>Pentapetalae</taxon>
        <taxon>asterids</taxon>
        <taxon>lamiids</taxon>
        <taxon>Solanales</taxon>
        <taxon>Convolvulaceae</taxon>
        <taxon>Cuscuteae</taxon>
        <taxon>Cuscuta</taxon>
        <taxon>Cuscuta subgen. Cuscuta</taxon>
    </lineage>
</organism>
<dbReference type="CDD" id="cd09272">
    <property type="entry name" value="RNase_HI_RT_Ty1"/>
    <property type="match status" value="1"/>
</dbReference>
<evidence type="ECO:0000313" key="2">
    <source>
        <dbReference type="Proteomes" id="UP001152523"/>
    </source>
</evidence>
<keyword evidence="2" id="KW-1185">Reference proteome</keyword>
<dbReference type="AlphaFoldDB" id="A0AAV0DM80"/>
<dbReference type="EMBL" id="CAMAPF010000121">
    <property type="protein sequence ID" value="CAH9103536.1"/>
    <property type="molecule type" value="Genomic_DNA"/>
</dbReference>
<gene>
    <name evidence="1" type="ORF">CEPIT_LOCUS16471</name>
</gene>
<reference evidence="1" key="1">
    <citation type="submission" date="2022-07" db="EMBL/GenBank/DDBJ databases">
        <authorList>
            <person name="Macas J."/>
            <person name="Novak P."/>
            <person name="Neumann P."/>
        </authorList>
    </citation>
    <scope>NUCLEOTIDE SEQUENCE</scope>
</reference>
<proteinExistence type="predicted"/>